<feature type="domain" description="Glycosyltransferase subfamily 4-like N-terminal" evidence="3">
    <location>
        <begin position="15"/>
        <end position="166"/>
    </location>
</feature>
<dbReference type="EMBL" id="QVEP01000040">
    <property type="protein sequence ID" value="RGB76299.1"/>
    <property type="molecule type" value="Genomic_DNA"/>
</dbReference>
<feature type="domain" description="Glycosyl transferase family 1" evidence="2">
    <location>
        <begin position="184"/>
        <end position="310"/>
    </location>
</feature>
<sequence>MKKNIMVVVSDLSGGGAERVATNLASSLAKTENVILVVEHINNNTYGSTVETIDLKMPKDKGKLKVFWHLELAKRLKKEKKEHNITHCICFLQEAALASVLSKCGEKVYVSVRNKLSSELNPILKMKERFTFRHTDCIIALSKMVREDLIEHFGVKQDKVIAIYNPCYIETIKDKIQGEKLPDDDEQFFINSKGNIVLTAGRLVDQKGQWHLIRAFSRVINKMPDAKLLILGQGGNKDYLERLIKDYKLEDSIKLLGYKSNPYIYMVRSDIFAFSSVYEGLGNILVECMACGLPVVSADYKYGAKELLAPDMDLKTEIHEVTYGKYGILVPEMDDKKYEAKDELTNAEKMLADAIIEMLQNEEQRNDYKQRIMKRAADFDPDKITQEWLDIL</sequence>
<evidence type="ECO:0000259" key="3">
    <source>
        <dbReference type="Pfam" id="PF13439"/>
    </source>
</evidence>
<evidence type="ECO:0000259" key="2">
    <source>
        <dbReference type="Pfam" id="PF00534"/>
    </source>
</evidence>
<dbReference type="Pfam" id="PF00534">
    <property type="entry name" value="Glycos_transf_1"/>
    <property type="match status" value="1"/>
</dbReference>
<dbReference type="CDD" id="cd03811">
    <property type="entry name" value="GT4_GT28_WabH-like"/>
    <property type="match status" value="1"/>
</dbReference>
<dbReference type="PANTHER" id="PTHR12526:SF630">
    <property type="entry name" value="GLYCOSYLTRANSFERASE"/>
    <property type="match status" value="1"/>
</dbReference>
<accession>A0A3E2TI15</accession>
<dbReference type="Gene3D" id="3.40.50.2000">
    <property type="entry name" value="Glycogen Phosphorylase B"/>
    <property type="match status" value="2"/>
</dbReference>
<evidence type="ECO:0000256" key="1">
    <source>
        <dbReference type="SAM" id="Coils"/>
    </source>
</evidence>
<protein>
    <submittedName>
        <fullName evidence="4">Glycosyltransferase</fullName>
    </submittedName>
</protein>
<proteinExistence type="predicted"/>
<organism evidence="4 5">
    <name type="scientific">Coprococcus catus</name>
    <dbReference type="NCBI Taxonomy" id="116085"/>
    <lineage>
        <taxon>Bacteria</taxon>
        <taxon>Bacillati</taxon>
        <taxon>Bacillota</taxon>
        <taxon>Clostridia</taxon>
        <taxon>Lachnospirales</taxon>
        <taxon>Lachnospiraceae</taxon>
        <taxon>Coprococcus</taxon>
    </lineage>
</organism>
<gene>
    <name evidence="4" type="ORF">DW070_13240</name>
</gene>
<comment type="caution">
    <text evidence="4">The sequence shown here is derived from an EMBL/GenBank/DDBJ whole genome shotgun (WGS) entry which is preliminary data.</text>
</comment>
<dbReference type="Pfam" id="PF13439">
    <property type="entry name" value="Glyco_transf_4"/>
    <property type="match status" value="1"/>
</dbReference>
<dbReference type="InterPro" id="IPR028098">
    <property type="entry name" value="Glyco_trans_4-like_N"/>
</dbReference>
<dbReference type="InterPro" id="IPR001296">
    <property type="entry name" value="Glyco_trans_1"/>
</dbReference>
<keyword evidence="1" id="KW-0175">Coiled coil</keyword>
<dbReference type="SUPFAM" id="SSF53756">
    <property type="entry name" value="UDP-Glycosyltransferase/glycogen phosphorylase"/>
    <property type="match status" value="1"/>
</dbReference>
<evidence type="ECO:0000313" key="4">
    <source>
        <dbReference type="EMBL" id="RGB76299.1"/>
    </source>
</evidence>
<dbReference type="PANTHER" id="PTHR12526">
    <property type="entry name" value="GLYCOSYLTRANSFERASE"/>
    <property type="match status" value="1"/>
</dbReference>
<evidence type="ECO:0000313" key="5">
    <source>
        <dbReference type="Proteomes" id="UP000260773"/>
    </source>
</evidence>
<name>A0A3E2TI15_9FIRM</name>
<reference evidence="4 5" key="1">
    <citation type="submission" date="2018-08" db="EMBL/GenBank/DDBJ databases">
        <title>A genome reference for cultivated species of the human gut microbiota.</title>
        <authorList>
            <person name="Zou Y."/>
            <person name="Xue W."/>
            <person name="Luo G."/>
        </authorList>
    </citation>
    <scope>NUCLEOTIDE SEQUENCE [LARGE SCALE GENOMIC DNA]</scope>
    <source>
        <strain evidence="4 5">AF45-17</strain>
    </source>
</reference>
<keyword evidence="4" id="KW-0808">Transferase</keyword>
<dbReference type="AlphaFoldDB" id="A0A3E2TI15"/>
<dbReference type="GO" id="GO:0016757">
    <property type="term" value="F:glycosyltransferase activity"/>
    <property type="evidence" value="ECO:0007669"/>
    <property type="project" value="InterPro"/>
</dbReference>
<feature type="coiled-coil region" evidence="1">
    <location>
        <begin position="344"/>
        <end position="371"/>
    </location>
</feature>
<dbReference type="Proteomes" id="UP000260773">
    <property type="component" value="Unassembled WGS sequence"/>
</dbReference>